<comment type="caution">
    <text evidence="1">The sequence shown here is derived from an EMBL/GenBank/DDBJ whole genome shotgun (WGS) entry which is preliminary data.</text>
</comment>
<dbReference type="InterPro" id="IPR022258">
    <property type="entry name" value="Flagellar_operon_YvyF"/>
</dbReference>
<protein>
    <submittedName>
        <fullName evidence="1">MerR family transcriptional regulator</fullName>
    </submittedName>
</protein>
<dbReference type="RefSeq" id="WP_035164067.1">
    <property type="nucleotide sequence ID" value="NZ_AZTB01000046.1"/>
</dbReference>
<gene>
    <name evidence="1" type="ORF">Y919_08805</name>
</gene>
<dbReference type="NCBIfam" id="TIGR03826">
    <property type="entry name" value="YvyF"/>
    <property type="match status" value="1"/>
</dbReference>
<name>A0A096BFL6_9FIRM</name>
<accession>A0A096BFL6</accession>
<reference evidence="1 2" key="1">
    <citation type="submission" date="2013-12" db="EMBL/GenBank/DDBJ databases">
        <title>Draft genome sequence of Caloranaerobacter sp. H53214.</title>
        <authorList>
            <person name="Jiang L.J."/>
            <person name="Shao Z.Z."/>
            <person name="Long M.N."/>
        </authorList>
    </citation>
    <scope>NUCLEOTIDE SEQUENCE [LARGE SCALE GENOMIC DNA]</scope>
    <source>
        <strain evidence="1 2">H53214</strain>
    </source>
</reference>
<sequence length="134" mass="15911">MDIRNCSRCGRIYAYDGINKLCPKCRKEEEEEFKRVKEYIYDHPDANIQMVSEETGVPVKKILRYLREGKLELKTENNLLLACERCGKPIKTGRFCDKCIVELKRELKSAVAKKDNIRRNKEKDKMYIAERYKK</sequence>
<dbReference type="STRING" id="1156417.Y919_08805"/>
<dbReference type="Proteomes" id="UP000029622">
    <property type="component" value="Unassembled WGS sequence"/>
</dbReference>
<proteinExistence type="predicted"/>
<organism evidence="1 2">
    <name type="scientific">Caloranaerobacter azorensis H53214</name>
    <dbReference type="NCBI Taxonomy" id="1156417"/>
    <lineage>
        <taxon>Bacteria</taxon>
        <taxon>Bacillati</taxon>
        <taxon>Bacillota</taxon>
        <taxon>Tissierellia</taxon>
        <taxon>Tissierellales</taxon>
        <taxon>Thermohalobacteraceae</taxon>
        <taxon>Caloranaerobacter</taxon>
    </lineage>
</organism>
<evidence type="ECO:0000313" key="1">
    <source>
        <dbReference type="EMBL" id="KGG79975.1"/>
    </source>
</evidence>
<dbReference type="EMBL" id="AZTB01000046">
    <property type="protein sequence ID" value="KGG79975.1"/>
    <property type="molecule type" value="Genomic_DNA"/>
</dbReference>
<dbReference type="AlphaFoldDB" id="A0A096BFL6"/>
<evidence type="ECO:0000313" key="2">
    <source>
        <dbReference type="Proteomes" id="UP000029622"/>
    </source>
</evidence>